<dbReference type="EMBL" id="NIRI02000056">
    <property type="protein sequence ID" value="KAG5446474.1"/>
    <property type="molecule type" value="Genomic_DNA"/>
</dbReference>
<reference evidence="1 2" key="1">
    <citation type="journal article" date="2018" name="Biotechnol. Adv.">
        <title>Improved genomic resources and new bioinformatic workflow for the carcinogenic parasite Clonorchis sinensis: Biotechnological implications.</title>
        <authorList>
            <person name="Wang D."/>
            <person name="Korhonen P.K."/>
            <person name="Gasser R.B."/>
            <person name="Young N.D."/>
        </authorList>
    </citation>
    <scope>NUCLEOTIDE SEQUENCE [LARGE SCALE GENOMIC DNA]</scope>
    <source>
        <strain evidence="1">Cs-k2</strain>
    </source>
</reference>
<keyword evidence="2" id="KW-1185">Reference proteome</keyword>
<accession>A0A8T1MAS0</accession>
<evidence type="ECO:0000313" key="1">
    <source>
        <dbReference type="EMBL" id="KAG5446474.1"/>
    </source>
</evidence>
<gene>
    <name evidence="1" type="ORF">CSKR_203484</name>
</gene>
<protein>
    <submittedName>
        <fullName evidence="1">Uncharacterized protein</fullName>
    </submittedName>
</protein>
<sequence>MKIHFSSSVAPELSRLPDLSVNICRLYGAVLLTPRYTHRFISERERERSELRALSWLTAFTFVFDSSCFEGPLFAPSIGAKNFRVHHFSDGPICYFLTVL</sequence>
<dbReference type="Proteomes" id="UP000286415">
    <property type="component" value="Unassembled WGS sequence"/>
</dbReference>
<comment type="caution">
    <text evidence="1">The sequence shown here is derived from an EMBL/GenBank/DDBJ whole genome shotgun (WGS) entry which is preliminary data.</text>
</comment>
<organism evidence="1 2">
    <name type="scientific">Clonorchis sinensis</name>
    <name type="common">Chinese liver fluke</name>
    <dbReference type="NCBI Taxonomy" id="79923"/>
    <lineage>
        <taxon>Eukaryota</taxon>
        <taxon>Metazoa</taxon>
        <taxon>Spiralia</taxon>
        <taxon>Lophotrochozoa</taxon>
        <taxon>Platyhelminthes</taxon>
        <taxon>Trematoda</taxon>
        <taxon>Digenea</taxon>
        <taxon>Opisthorchiida</taxon>
        <taxon>Opisthorchiata</taxon>
        <taxon>Opisthorchiidae</taxon>
        <taxon>Clonorchis</taxon>
    </lineage>
</organism>
<proteinExistence type="predicted"/>
<dbReference type="AlphaFoldDB" id="A0A8T1MAS0"/>
<evidence type="ECO:0000313" key="2">
    <source>
        <dbReference type="Proteomes" id="UP000286415"/>
    </source>
</evidence>
<reference evidence="1 2" key="2">
    <citation type="journal article" date="2021" name="Genomics">
        <title>High-quality reference genome for Clonorchis sinensis.</title>
        <authorList>
            <person name="Young N.D."/>
            <person name="Stroehlein A.J."/>
            <person name="Kinkar L."/>
            <person name="Wang T."/>
            <person name="Sohn W.M."/>
            <person name="Chang B.C.H."/>
            <person name="Kaur P."/>
            <person name="Weisz D."/>
            <person name="Dudchenko O."/>
            <person name="Aiden E.L."/>
            <person name="Korhonen P.K."/>
            <person name="Gasser R.B."/>
        </authorList>
    </citation>
    <scope>NUCLEOTIDE SEQUENCE [LARGE SCALE GENOMIC DNA]</scope>
    <source>
        <strain evidence="1">Cs-k2</strain>
    </source>
</reference>
<name>A0A8T1MAS0_CLOSI</name>